<dbReference type="Proteomes" id="UP000644010">
    <property type="component" value="Unassembled WGS sequence"/>
</dbReference>
<dbReference type="RefSeq" id="WP_186961839.1">
    <property type="nucleotide sequence ID" value="NZ_JACOOI010000054.1"/>
</dbReference>
<evidence type="ECO:0000256" key="2">
    <source>
        <dbReference type="ARBA" id="ARBA00006011"/>
    </source>
</evidence>
<dbReference type="PROSITE" id="PS51257">
    <property type="entry name" value="PROKAR_LIPOPROTEIN"/>
    <property type="match status" value="1"/>
</dbReference>
<dbReference type="EMBL" id="JACOOI010000054">
    <property type="protein sequence ID" value="MBC5646356.1"/>
    <property type="molecule type" value="Genomic_DNA"/>
</dbReference>
<evidence type="ECO:0000313" key="7">
    <source>
        <dbReference type="Proteomes" id="UP000644010"/>
    </source>
</evidence>
<reference evidence="6 7" key="1">
    <citation type="submission" date="2020-08" db="EMBL/GenBank/DDBJ databases">
        <title>Genome public.</title>
        <authorList>
            <person name="Liu C."/>
            <person name="Sun Q."/>
        </authorList>
    </citation>
    <scope>NUCLEOTIDE SEQUENCE [LARGE SCALE GENOMIC DNA]</scope>
    <source>
        <strain evidence="6 7">BX2</strain>
    </source>
</reference>
<feature type="domain" description="Major fimbrial subunit protein N-terminal" evidence="5">
    <location>
        <begin position="38"/>
        <end position="161"/>
    </location>
</feature>
<gene>
    <name evidence="6" type="ORF">H8S77_26160</name>
</gene>
<comment type="similarity">
    <text evidence="2">Belongs to the bacteroidetes fimbrillin superfamily. FimA/Mfa1 family.</text>
</comment>
<evidence type="ECO:0000256" key="1">
    <source>
        <dbReference type="ARBA" id="ARBA00004561"/>
    </source>
</evidence>
<evidence type="ECO:0000259" key="5">
    <source>
        <dbReference type="Pfam" id="PF06321"/>
    </source>
</evidence>
<evidence type="ECO:0000256" key="4">
    <source>
        <dbReference type="ARBA" id="ARBA00023263"/>
    </source>
</evidence>
<dbReference type="Pfam" id="PF06321">
    <property type="entry name" value="P_gingi_FimA"/>
    <property type="match status" value="1"/>
</dbReference>
<comment type="caution">
    <text evidence="6">The sequence shown here is derived from an EMBL/GenBank/DDBJ whole genome shotgun (WGS) entry which is preliminary data.</text>
</comment>
<protein>
    <recommendedName>
        <fullName evidence="5">Major fimbrial subunit protein N-terminal domain-containing protein</fullName>
    </recommendedName>
</protein>
<evidence type="ECO:0000313" key="6">
    <source>
        <dbReference type="EMBL" id="MBC5646356.1"/>
    </source>
</evidence>
<name>A0ABR7EAK3_9BACT</name>
<keyword evidence="7" id="KW-1185">Reference proteome</keyword>
<proteinExistence type="inferred from homology"/>
<comment type="subcellular location">
    <subcellularLocation>
        <location evidence="1">Fimbrium</location>
    </subcellularLocation>
</comment>
<accession>A0ABR7EAK3</accession>
<dbReference type="InterPro" id="IPR029141">
    <property type="entry name" value="FimA_N"/>
</dbReference>
<organism evidence="6 7">
    <name type="scientific">Parabacteroides segnis</name>
    <dbReference type="NCBI Taxonomy" id="2763058"/>
    <lineage>
        <taxon>Bacteria</taxon>
        <taxon>Pseudomonadati</taxon>
        <taxon>Bacteroidota</taxon>
        <taxon>Bacteroidia</taxon>
        <taxon>Bacteroidales</taxon>
        <taxon>Tannerellaceae</taxon>
        <taxon>Parabacteroides</taxon>
    </lineage>
</organism>
<keyword evidence="4" id="KW-0281">Fimbrium</keyword>
<evidence type="ECO:0000256" key="3">
    <source>
        <dbReference type="ARBA" id="ARBA00022729"/>
    </source>
</evidence>
<keyword evidence="3" id="KW-0732">Signal</keyword>
<sequence length="512" mass="56146">MKHYLYLPALFLAGVFLGSCSEDEIVKKGDTETPADGARLQLSFRNGTTTRAIGESFAATTEEKKINKLSFYVYPAKEADQEFVPFQRYVFDMTEVTTTTPLETDSVTITQAADGEYTCDFILREGAGFDCRVVAVANATDAFNETNNQNTYAKLQEALCDASAMPSTPSANPKDDGHYGLMMYAENHGMIRKSTTTGMSFRMQRLAARIDITNRAYKKEKPEEGFVLESARIVNAKRQSYVIPATAEPWTAPCLTTDYAWIDNSGTKKILVFAQTGTAGADGIDEIDDQMATGTIEQRLWHELYTSENDDNNTATSTTVEIKGLFRDAPFSRVIPFVNKDKEPVLIERNHRYLILINPAPDQTDVTFNIQVADWDAVDTINVKPTQKVVPELAEITCGGTGGSYTADTKTVAYPATGTDASFTFTAVCPFDTDTKVVYPEGYEGAAWINVQQGESTNTKASTGLKRTYTVTLTGQEAADAAERSALLLIRNAANATARDTLHIQQTVTAIP</sequence>